<accession>A0ABR5N808</accession>
<keyword evidence="1" id="KW-0808">Transferase</keyword>
<keyword evidence="5" id="KW-1185">Reference proteome</keyword>
<evidence type="ECO:0000313" key="5">
    <source>
        <dbReference type="Proteomes" id="UP000051063"/>
    </source>
</evidence>
<evidence type="ECO:0000256" key="1">
    <source>
        <dbReference type="ARBA" id="ARBA00022679"/>
    </source>
</evidence>
<dbReference type="Pfam" id="PF13508">
    <property type="entry name" value="Acetyltransf_7"/>
    <property type="match status" value="1"/>
</dbReference>
<dbReference type="Proteomes" id="UP000051063">
    <property type="component" value="Unassembled WGS sequence"/>
</dbReference>
<dbReference type="InterPro" id="IPR000182">
    <property type="entry name" value="GNAT_dom"/>
</dbReference>
<keyword evidence="2" id="KW-0012">Acyltransferase</keyword>
<dbReference type="Gene3D" id="3.40.630.30">
    <property type="match status" value="1"/>
</dbReference>
<feature type="domain" description="N-acetyltransferase" evidence="3">
    <location>
        <begin position="2"/>
        <end position="148"/>
    </location>
</feature>
<organism evidence="4 5">
    <name type="scientific">Brevibacillus choshinensis</name>
    <dbReference type="NCBI Taxonomy" id="54911"/>
    <lineage>
        <taxon>Bacteria</taxon>
        <taxon>Bacillati</taxon>
        <taxon>Bacillota</taxon>
        <taxon>Bacilli</taxon>
        <taxon>Bacillales</taxon>
        <taxon>Paenibacillaceae</taxon>
        <taxon>Brevibacillus</taxon>
    </lineage>
</organism>
<dbReference type="PANTHER" id="PTHR43877:SF2">
    <property type="entry name" value="AMINOALKYLPHOSPHONATE N-ACETYLTRANSFERASE-RELATED"/>
    <property type="match status" value="1"/>
</dbReference>
<dbReference type="InterPro" id="IPR016181">
    <property type="entry name" value="Acyl_CoA_acyltransferase"/>
</dbReference>
<dbReference type="PROSITE" id="PS51186">
    <property type="entry name" value="GNAT"/>
    <property type="match status" value="1"/>
</dbReference>
<evidence type="ECO:0000259" key="3">
    <source>
        <dbReference type="PROSITE" id="PS51186"/>
    </source>
</evidence>
<name>A0ABR5N808_BRECH</name>
<reference evidence="4 5" key="1">
    <citation type="submission" date="2015-09" db="EMBL/GenBank/DDBJ databases">
        <title>Genome sequencing project for genomic taxonomy and phylogenomics of Bacillus-like bacteria.</title>
        <authorList>
            <person name="Liu B."/>
            <person name="Wang J."/>
            <person name="Zhu Y."/>
            <person name="Liu G."/>
            <person name="Chen Q."/>
            <person name="Chen Z."/>
            <person name="Lan J."/>
            <person name="Che J."/>
            <person name="Ge C."/>
            <person name="Shi H."/>
            <person name="Pan Z."/>
            <person name="Liu X."/>
        </authorList>
    </citation>
    <scope>NUCLEOTIDE SEQUENCE [LARGE SCALE GENOMIC DNA]</scope>
    <source>
        <strain evidence="4 5">DSM 8552</strain>
    </source>
</reference>
<dbReference type="SUPFAM" id="SSF55729">
    <property type="entry name" value="Acyl-CoA N-acyltransferases (Nat)"/>
    <property type="match status" value="1"/>
</dbReference>
<dbReference type="CDD" id="cd04301">
    <property type="entry name" value="NAT_SF"/>
    <property type="match status" value="1"/>
</dbReference>
<proteinExistence type="predicted"/>
<gene>
    <name evidence="4" type="ORF">AN963_17870</name>
</gene>
<evidence type="ECO:0000313" key="4">
    <source>
        <dbReference type="EMBL" id="KQL46773.1"/>
    </source>
</evidence>
<dbReference type="InterPro" id="IPR050832">
    <property type="entry name" value="Bact_Acetyltransf"/>
</dbReference>
<sequence length="148" mass="17268">MMDIRIAETRHHQSISECVDAAYRMYIQRIGKKPAPMLADYNELISKNLVFVATDKEEVKGLIVLMKQGNYLLIENVAVHPIFQGQGVGRRLIEFAIAFAKEARLQEVCLYTNELMTENLMYYPRFGFIEVDRRLEDGYRRVYMSKPL</sequence>
<dbReference type="PANTHER" id="PTHR43877">
    <property type="entry name" value="AMINOALKYLPHOSPHONATE N-ACETYLTRANSFERASE-RELATED-RELATED"/>
    <property type="match status" value="1"/>
</dbReference>
<protein>
    <recommendedName>
        <fullName evidence="3">N-acetyltransferase domain-containing protein</fullName>
    </recommendedName>
</protein>
<dbReference type="EMBL" id="LJJB01000010">
    <property type="protein sequence ID" value="KQL46773.1"/>
    <property type="molecule type" value="Genomic_DNA"/>
</dbReference>
<comment type="caution">
    <text evidence="4">The sequence shown here is derived from an EMBL/GenBank/DDBJ whole genome shotgun (WGS) entry which is preliminary data.</text>
</comment>
<evidence type="ECO:0000256" key="2">
    <source>
        <dbReference type="ARBA" id="ARBA00023315"/>
    </source>
</evidence>